<comment type="caution">
    <text evidence="2">The sequence shown here is derived from an EMBL/GenBank/DDBJ whole genome shotgun (WGS) entry which is preliminary data.</text>
</comment>
<protein>
    <recommendedName>
        <fullName evidence="4">DUF3137 domain-containing protein</fullName>
    </recommendedName>
</protein>
<name>A0ABP7GFJ6_9FLAO</name>
<organism evidence="2 3">
    <name type="scientific">Flavobacterium ginsengiterrae</name>
    <dbReference type="NCBI Taxonomy" id="871695"/>
    <lineage>
        <taxon>Bacteria</taxon>
        <taxon>Pseudomonadati</taxon>
        <taxon>Bacteroidota</taxon>
        <taxon>Flavobacteriia</taxon>
        <taxon>Flavobacteriales</taxon>
        <taxon>Flavobacteriaceae</taxon>
        <taxon>Flavobacterium</taxon>
    </lineage>
</organism>
<dbReference type="Proteomes" id="UP001500748">
    <property type="component" value="Unassembled WGS sequence"/>
</dbReference>
<keyword evidence="1" id="KW-1133">Transmembrane helix</keyword>
<evidence type="ECO:0000313" key="3">
    <source>
        <dbReference type="Proteomes" id="UP001500748"/>
    </source>
</evidence>
<gene>
    <name evidence="2" type="ORF">GCM10022423_12730</name>
</gene>
<evidence type="ECO:0000313" key="2">
    <source>
        <dbReference type="EMBL" id="GAA3762632.1"/>
    </source>
</evidence>
<keyword evidence="1" id="KW-0812">Transmembrane</keyword>
<evidence type="ECO:0008006" key="4">
    <source>
        <dbReference type="Google" id="ProtNLM"/>
    </source>
</evidence>
<evidence type="ECO:0000256" key="1">
    <source>
        <dbReference type="SAM" id="Phobius"/>
    </source>
</evidence>
<keyword evidence="3" id="KW-1185">Reference proteome</keyword>
<sequence>MSTSIKANKIYKADSLYNTIAKAAIVLLFIVGVAALWLILKLGFNNPETSQFRLLPLLCIGLGAFLFYRGRQLSDQPSFKLTDDAIIIIENKTRTERAIQLKDITEQRTFYLGRGYYVEHLAFRKNENEEWYIIGAGIKEANELIYRFKDAYLLNRLPILQNMLESGKEVTFNMSSDNDILKNKITALKATDMLKGFKEIVTVNSEKINFKGKDYFFSDIQSVTFPSDGEIAVYSKTGDTLFTVYYLLISNPELFVELLKSRLNN</sequence>
<dbReference type="RefSeq" id="WP_345141811.1">
    <property type="nucleotide sequence ID" value="NZ_BAABDU010000003.1"/>
</dbReference>
<feature type="transmembrane region" description="Helical" evidence="1">
    <location>
        <begin position="52"/>
        <end position="70"/>
    </location>
</feature>
<accession>A0ABP7GFJ6</accession>
<proteinExistence type="predicted"/>
<feature type="transmembrane region" description="Helical" evidence="1">
    <location>
        <begin position="20"/>
        <end position="40"/>
    </location>
</feature>
<keyword evidence="1" id="KW-0472">Membrane</keyword>
<dbReference type="EMBL" id="BAABDU010000003">
    <property type="protein sequence ID" value="GAA3762632.1"/>
    <property type="molecule type" value="Genomic_DNA"/>
</dbReference>
<reference evidence="3" key="1">
    <citation type="journal article" date="2019" name="Int. J. Syst. Evol. Microbiol.">
        <title>The Global Catalogue of Microorganisms (GCM) 10K type strain sequencing project: providing services to taxonomists for standard genome sequencing and annotation.</title>
        <authorList>
            <consortium name="The Broad Institute Genomics Platform"/>
            <consortium name="The Broad Institute Genome Sequencing Center for Infectious Disease"/>
            <person name="Wu L."/>
            <person name="Ma J."/>
        </authorList>
    </citation>
    <scope>NUCLEOTIDE SEQUENCE [LARGE SCALE GENOMIC DNA]</scope>
    <source>
        <strain evidence="3">JCM 17337</strain>
    </source>
</reference>